<accession>A0AAD7BMU3</accession>
<evidence type="ECO:0000313" key="2">
    <source>
        <dbReference type="Proteomes" id="UP001221142"/>
    </source>
</evidence>
<reference evidence="1" key="1">
    <citation type="submission" date="2023-03" db="EMBL/GenBank/DDBJ databases">
        <title>Massive genome expansion in bonnet fungi (Mycena s.s.) driven by repeated elements and novel gene families across ecological guilds.</title>
        <authorList>
            <consortium name="Lawrence Berkeley National Laboratory"/>
            <person name="Harder C.B."/>
            <person name="Miyauchi S."/>
            <person name="Viragh M."/>
            <person name="Kuo A."/>
            <person name="Thoen E."/>
            <person name="Andreopoulos B."/>
            <person name="Lu D."/>
            <person name="Skrede I."/>
            <person name="Drula E."/>
            <person name="Henrissat B."/>
            <person name="Morin E."/>
            <person name="Kohler A."/>
            <person name="Barry K."/>
            <person name="LaButti K."/>
            <person name="Morin E."/>
            <person name="Salamov A."/>
            <person name="Lipzen A."/>
            <person name="Mereny Z."/>
            <person name="Hegedus B."/>
            <person name="Baldrian P."/>
            <person name="Stursova M."/>
            <person name="Weitz H."/>
            <person name="Taylor A."/>
            <person name="Grigoriev I.V."/>
            <person name="Nagy L.G."/>
            <person name="Martin F."/>
            <person name="Kauserud H."/>
        </authorList>
    </citation>
    <scope>NUCLEOTIDE SEQUENCE</scope>
    <source>
        <strain evidence="1">9284</strain>
    </source>
</reference>
<comment type="caution">
    <text evidence="1">The sequence shown here is derived from an EMBL/GenBank/DDBJ whole genome shotgun (WGS) entry which is preliminary data.</text>
</comment>
<evidence type="ECO:0000313" key="1">
    <source>
        <dbReference type="EMBL" id="KAJ7625761.1"/>
    </source>
</evidence>
<name>A0AAD7BMU3_9AGAR</name>
<sequence>MPDAYGDDDGELLQSFVIPIGSVEGVRPGTEFAVYDPDGAVVATLVARTVRINEAVLTSEEYEPVVLPLGARAGVINWRNEDMVLQIYISPEFPYTTELFPLVHTDVPHRYMQVDSLEKAQLSLTHIGDGVVLLRWLAGAMARGPHSERRFTAAGVDWPSILDALSHFHYFLELTSGSTLTAFSLEMHRLLGEYPGRMPDRSGDNGGNLIQDGCVHLRSREDAKYGFTMRNSWYEELFPYLFYFNPIEYTIRRWFVPESAHRAPLTAAGTVVVGMGSEGAFSFTLPPGDTVESSSGFVKMFVSTVYLDLGWIEQRVSPFDDKFHDSGRLFSSREQLETGEGWNSLCVFLTMSNGESGS</sequence>
<gene>
    <name evidence="1" type="ORF">FB45DRAFT_922236</name>
</gene>
<organism evidence="1 2">
    <name type="scientific">Roridomyces roridus</name>
    <dbReference type="NCBI Taxonomy" id="1738132"/>
    <lineage>
        <taxon>Eukaryota</taxon>
        <taxon>Fungi</taxon>
        <taxon>Dikarya</taxon>
        <taxon>Basidiomycota</taxon>
        <taxon>Agaricomycotina</taxon>
        <taxon>Agaricomycetes</taxon>
        <taxon>Agaricomycetidae</taxon>
        <taxon>Agaricales</taxon>
        <taxon>Marasmiineae</taxon>
        <taxon>Mycenaceae</taxon>
        <taxon>Roridomyces</taxon>
    </lineage>
</organism>
<dbReference type="EMBL" id="JARKIF010000012">
    <property type="protein sequence ID" value="KAJ7625761.1"/>
    <property type="molecule type" value="Genomic_DNA"/>
</dbReference>
<dbReference type="Proteomes" id="UP001221142">
    <property type="component" value="Unassembled WGS sequence"/>
</dbReference>
<keyword evidence="2" id="KW-1185">Reference proteome</keyword>
<protein>
    <submittedName>
        <fullName evidence="1">Uncharacterized protein</fullName>
    </submittedName>
</protein>
<dbReference type="AlphaFoldDB" id="A0AAD7BMU3"/>
<proteinExistence type="predicted"/>